<dbReference type="KEGG" id="nsh:GXM_04705"/>
<organism evidence="1 2">
    <name type="scientific">Nostoc sphaeroides CCNUC1</name>
    <dbReference type="NCBI Taxonomy" id="2653204"/>
    <lineage>
        <taxon>Bacteria</taxon>
        <taxon>Bacillati</taxon>
        <taxon>Cyanobacteriota</taxon>
        <taxon>Cyanophyceae</taxon>
        <taxon>Nostocales</taxon>
        <taxon>Nostocaceae</taxon>
        <taxon>Nostoc</taxon>
    </lineage>
</organism>
<sequence length="46" mass="5081">MKAWATRSVSDFPAGKAVKLRATQNIISACKLNGSVKLYRNFILIV</sequence>
<dbReference type="EMBL" id="CP045226">
    <property type="protein sequence ID" value="QFS47215.1"/>
    <property type="molecule type" value="Genomic_DNA"/>
</dbReference>
<proteinExistence type="predicted"/>
<evidence type="ECO:0000313" key="1">
    <source>
        <dbReference type="EMBL" id="QFS47215.1"/>
    </source>
</evidence>
<protein>
    <submittedName>
        <fullName evidence="1">Uncharacterized protein</fullName>
    </submittedName>
</protein>
<dbReference type="Proteomes" id="UP000326678">
    <property type="component" value="Chromosome Gxm1"/>
</dbReference>
<name>A0A5P8W3A4_9NOSO</name>
<gene>
    <name evidence="1" type="ORF">GXM_04705</name>
</gene>
<reference evidence="1 2" key="1">
    <citation type="submission" date="2019-10" db="EMBL/GenBank/DDBJ databases">
        <title>Genomic and transcriptomic insights into the perfect genentic adaptation of a filamentous nitrogen-fixing cyanobacterium to rice fields.</title>
        <authorList>
            <person name="Chen Z."/>
        </authorList>
    </citation>
    <scope>NUCLEOTIDE SEQUENCE [LARGE SCALE GENOMIC DNA]</scope>
    <source>
        <strain evidence="1">CCNUC1</strain>
    </source>
</reference>
<evidence type="ECO:0000313" key="2">
    <source>
        <dbReference type="Proteomes" id="UP000326678"/>
    </source>
</evidence>
<dbReference type="AlphaFoldDB" id="A0A5P8W3A4"/>
<keyword evidence="2" id="KW-1185">Reference proteome</keyword>
<accession>A0A5P8W3A4</accession>